<evidence type="ECO:0000256" key="1">
    <source>
        <dbReference type="ARBA" id="ARBA00005704"/>
    </source>
</evidence>
<evidence type="ECO:0000256" key="4">
    <source>
        <dbReference type="PIRSR" id="PIRSR001362-1"/>
    </source>
</evidence>
<feature type="active site" description="Proton acceptor" evidence="4">
    <location>
        <position position="218"/>
    </location>
</feature>
<keyword evidence="6" id="KW-0460">Magnesium</keyword>
<dbReference type="InterPro" id="IPR039556">
    <property type="entry name" value="ICL/PEPM"/>
</dbReference>
<comment type="cofactor">
    <cofactor evidence="6">
        <name>Mg(2+)</name>
        <dbReference type="ChEBI" id="CHEBI:18420"/>
    </cofactor>
    <text evidence="6">Can also use Mn(2+) ion.</text>
</comment>
<dbReference type="CDD" id="cd00377">
    <property type="entry name" value="ICL_PEPM"/>
    <property type="match status" value="1"/>
</dbReference>
<accession>A0AAN8A7B7</accession>
<dbReference type="InterPro" id="IPR015813">
    <property type="entry name" value="Pyrv/PenolPyrv_kinase-like_dom"/>
</dbReference>
<dbReference type="SUPFAM" id="SSF51621">
    <property type="entry name" value="Phosphoenolpyruvate/pyruvate domain"/>
    <property type="match status" value="1"/>
</dbReference>
<comment type="similarity">
    <text evidence="1 3">Belongs to the isocitrate lyase/PEP mutase superfamily. Isocitrate lyase family.</text>
</comment>
<evidence type="ECO:0000256" key="5">
    <source>
        <dbReference type="PIRSR" id="PIRSR001362-2"/>
    </source>
</evidence>
<feature type="binding site" evidence="5">
    <location>
        <begin position="219"/>
        <end position="220"/>
    </location>
    <ligand>
        <name>substrate</name>
    </ligand>
</feature>
<dbReference type="Proteomes" id="UP001306508">
    <property type="component" value="Unassembled WGS sequence"/>
</dbReference>
<dbReference type="GO" id="GO:0046872">
    <property type="term" value="F:metal ion binding"/>
    <property type="evidence" value="ECO:0007669"/>
    <property type="project" value="UniProtKB-KW"/>
</dbReference>
<dbReference type="GO" id="GO:0019629">
    <property type="term" value="P:propionate catabolic process, 2-methylcitrate cycle"/>
    <property type="evidence" value="ECO:0007669"/>
    <property type="project" value="TreeGrafter"/>
</dbReference>
<dbReference type="PANTHER" id="PTHR21631">
    <property type="entry name" value="ISOCITRATE LYASE/MALATE SYNTHASE"/>
    <property type="match status" value="1"/>
</dbReference>
<evidence type="ECO:0000313" key="8">
    <source>
        <dbReference type="Proteomes" id="UP001306508"/>
    </source>
</evidence>
<evidence type="ECO:0000313" key="7">
    <source>
        <dbReference type="EMBL" id="KAK5780422.1"/>
    </source>
</evidence>
<name>A0AAN8A7B7_9SACH</name>
<dbReference type="InterPro" id="IPR040442">
    <property type="entry name" value="Pyrv_kinase-like_dom_sf"/>
</dbReference>
<feature type="binding site" evidence="5">
    <location>
        <begin position="438"/>
        <end position="442"/>
    </location>
    <ligand>
        <name>substrate</name>
    </ligand>
</feature>
<dbReference type="AlphaFoldDB" id="A0AAN8A7B7"/>
<dbReference type="GO" id="GO:0046421">
    <property type="term" value="F:methylisocitrate lyase activity"/>
    <property type="evidence" value="ECO:0007669"/>
    <property type="project" value="TreeGrafter"/>
</dbReference>
<reference evidence="8" key="1">
    <citation type="submission" date="2023-07" db="EMBL/GenBank/DDBJ databases">
        <title>A draft genome of Kazachstania heterogenica Y-27499.</title>
        <authorList>
            <person name="Donic C."/>
            <person name="Kralova J.S."/>
            <person name="Fidel L."/>
            <person name="Ben-Dor S."/>
            <person name="Jung S."/>
        </authorList>
    </citation>
    <scope>NUCLEOTIDE SEQUENCE [LARGE SCALE GENOMIC DNA]</scope>
    <source>
        <strain evidence="8">Y27499</strain>
    </source>
</reference>
<evidence type="ECO:0000256" key="3">
    <source>
        <dbReference type="PIRNR" id="PIRNR001362"/>
    </source>
</evidence>
<dbReference type="PROSITE" id="PS00161">
    <property type="entry name" value="ISOCITRATE_LYASE"/>
    <property type="match status" value="1"/>
</dbReference>
<evidence type="ECO:0000256" key="2">
    <source>
        <dbReference type="ARBA" id="ARBA00023239"/>
    </source>
</evidence>
<feature type="binding site" evidence="5">
    <location>
        <begin position="113"/>
        <end position="115"/>
    </location>
    <ligand>
        <name>substrate</name>
    </ligand>
</feature>
<dbReference type="Gene3D" id="3.20.20.60">
    <property type="entry name" value="Phosphoenolpyruvate-binding domains"/>
    <property type="match status" value="1"/>
</dbReference>
<dbReference type="NCBIfam" id="TIGR01346">
    <property type="entry name" value="isocit_lyase"/>
    <property type="match status" value="1"/>
</dbReference>
<dbReference type="GO" id="GO:0004451">
    <property type="term" value="F:isocitrate lyase activity"/>
    <property type="evidence" value="ECO:0007669"/>
    <property type="project" value="InterPro"/>
</dbReference>
<dbReference type="Gene3D" id="1.10.10.850">
    <property type="match status" value="1"/>
</dbReference>
<proteinExistence type="inferred from homology"/>
<comment type="caution">
    <text evidence="7">The sequence shown here is derived from an EMBL/GenBank/DDBJ whole genome shotgun (WGS) entry which is preliminary data.</text>
</comment>
<dbReference type="PANTHER" id="PTHR21631:SF13">
    <property type="entry name" value="MITOCHONDRIAL 2-METHYLISOCITRATE LYASE ICL2"/>
    <property type="match status" value="1"/>
</dbReference>
<sequence length="555" mass="63401">MLSLKFKNIRRCYMNQNLRDILKREVEEIEDWWNSPRFKDIKRLYTAEDIAKHRGSQSLNKVKYASSIQARKLFEDLENRFEKRLPLHTLGIIDPVQMSQLAKCKNIGAAYISGWACSSTFVGSTNEVSPDFGDYPYDTVPRQVERIFKAQQLHDRKSRLAALTKGNEKFVDYLKPIIADGDMGHGGPSTVMKLAKLFAEKGAAAIHLEDQLVGGKRCGHLGGTVLVPTSTHLTRLLATRFQWDVMGTENIIIARTDSCNSKLLSSNSDPRDHKYIKGIITPDTNAWSETVIDLEMKEVPQNQISDAENEWYGTNELCTIDEAIKLQTTSGEYNKYVDLTNKVMKQKDRHYLSIRERLQLAKQCAPTKDIYFDYEAPRTKEGYFMFNGCMEAAIERSKTFAPFADMLWLETKTPDLTQAKSFANEIHKELKNSKFVYNLSPSFNWSKHGFIDETLKSFIWDLANEGFVLQLVSLAGLHIDGVSFWEVARRFETEGMKAYVELVQQKERNLNCDILTHQKWSGAEFVDSTLQIIQNGSSSQTLSMSGDNYTESQFK</sequence>
<dbReference type="EMBL" id="JAWIZZ010000041">
    <property type="protein sequence ID" value="KAK5780422.1"/>
    <property type="molecule type" value="Genomic_DNA"/>
</dbReference>
<evidence type="ECO:0000256" key="6">
    <source>
        <dbReference type="PIRSR" id="PIRSR001362-3"/>
    </source>
</evidence>
<protein>
    <recommendedName>
        <fullName evidence="3">Isocitrate lyase</fullName>
    </recommendedName>
</protein>
<feature type="binding site" evidence="5">
    <location>
        <position position="473"/>
    </location>
    <ligand>
        <name>substrate</name>
    </ligand>
</feature>
<keyword evidence="6" id="KW-0479">Metal-binding</keyword>
<dbReference type="Pfam" id="PF00463">
    <property type="entry name" value="ICL"/>
    <property type="match status" value="1"/>
</dbReference>
<feature type="binding site" evidence="6">
    <location>
        <position position="180"/>
    </location>
    <ligand>
        <name>Mg(2+)</name>
        <dbReference type="ChEBI" id="CHEBI:18420"/>
    </ligand>
</feature>
<dbReference type="InterPro" id="IPR006254">
    <property type="entry name" value="Isocitrate_lyase"/>
</dbReference>
<gene>
    <name evidence="7" type="ORF">RI543_002179</name>
</gene>
<dbReference type="InterPro" id="IPR018523">
    <property type="entry name" value="Isocitrate_lyase_ph_CS"/>
</dbReference>
<keyword evidence="2 3" id="KW-0456">Lyase</keyword>
<dbReference type="PIRSF" id="PIRSF001362">
    <property type="entry name" value="Isocit_lyase"/>
    <property type="match status" value="1"/>
</dbReference>
<organism evidence="7 8">
    <name type="scientific">Arxiozyma heterogenica</name>
    <dbReference type="NCBI Taxonomy" id="278026"/>
    <lineage>
        <taxon>Eukaryota</taxon>
        <taxon>Fungi</taxon>
        <taxon>Dikarya</taxon>
        <taxon>Ascomycota</taxon>
        <taxon>Saccharomycotina</taxon>
        <taxon>Saccharomycetes</taxon>
        <taxon>Saccharomycetales</taxon>
        <taxon>Saccharomycetaceae</taxon>
        <taxon>Arxiozyma</taxon>
    </lineage>
</organism>
<dbReference type="GO" id="GO:0005759">
    <property type="term" value="C:mitochondrial matrix"/>
    <property type="evidence" value="ECO:0007669"/>
    <property type="project" value="TreeGrafter"/>
</dbReference>
<keyword evidence="8" id="KW-1185">Reference proteome</keyword>
<feature type="binding site" evidence="5">
    <location>
        <position position="255"/>
    </location>
    <ligand>
        <name>substrate</name>
    </ligand>
</feature>